<dbReference type="GO" id="GO:0008270">
    <property type="term" value="F:zinc ion binding"/>
    <property type="evidence" value="ECO:0007669"/>
    <property type="project" value="TreeGrafter"/>
</dbReference>
<protein>
    <submittedName>
        <fullName evidence="3">Aminopeptidase N</fullName>
    </submittedName>
</protein>
<gene>
    <name evidence="3" type="ORF">RF11_10791</name>
</gene>
<evidence type="ECO:0000259" key="2">
    <source>
        <dbReference type="Pfam" id="PF11838"/>
    </source>
</evidence>
<dbReference type="Pfam" id="PF11838">
    <property type="entry name" value="ERAP1_C"/>
    <property type="match status" value="1"/>
</dbReference>
<dbReference type="GO" id="GO:0042277">
    <property type="term" value="F:peptide binding"/>
    <property type="evidence" value="ECO:0007669"/>
    <property type="project" value="TreeGrafter"/>
</dbReference>
<feature type="domain" description="ERAP1-like C-terminal" evidence="2">
    <location>
        <begin position="1"/>
        <end position="234"/>
    </location>
</feature>
<keyword evidence="3" id="KW-0378">Hydrolase</keyword>
<comment type="similarity">
    <text evidence="1">Belongs to the peptidase M1 family.</text>
</comment>
<name>A0A0C2ISM3_THEKT</name>
<dbReference type="GO" id="GO:0005615">
    <property type="term" value="C:extracellular space"/>
    <property type="evidence" value="ECO:0007669"/>
    <property type="project" value="TreeGrafter"/>
</dbReference>
<evidence type="ECO:0000313" key="4">
    <source>
        <dbReference type="Proteomes" id="UP000031668"/>
    </source>
</evidence>
<dbReference type="GO" id="GO:0005737">
    <property type="term" value="C:cytoplasm"/>
    <property type="evidence" value="ECO:0007669"/>
    <property type="project" value="TreeGrafter"/>
</dbReference>
<organism evidence="3 4">
    <name type="scientific">Thelohanellus kitauei</name>
    <name type="common">Myxosporean</name>
    <dbReference type="NCBI Taxonomy" id="669202"/>
    <lineage>
        <taxon>Eukaryota</taxon>
        <taxon>Metazoa</taxon>
        <taxon>Cnidaria</taxon>
        <taxon>Myxozoa</taxon>
        <taxon>Myxosporea</taxon>
        <taxon>Bivalvulida</taxon>
        <taxon>Platysporina</taxon>
        <taxon>Myxobolidae</taxon>
        <taxon>Thelohanellus</taxon>
    </lineage>
</organism>
<dbReference type="PANTHER" id="PTHR11533:SF299">
    <property type="entry name" value="AMINOPEPTIDASE"/>
    <property type="match status" value="1"/>
</dbReference>
<dbReference type="InterPro" id="IPR050344">
    <property type="entry name" value="Peptidase_M1_aminopeptidases"/>
</dbReference>
<dbReference type="EMBL" id="JWZT01002857">
    <property type="protein sequence ID" value="KII68434.1"/>
    <property type="molecule type" value="Genomic_DNA"/>
</dbReference>
<keyword evidence="3" id="KW-0645">Protease</keyword>
<keyword evidence="4" id="KW-1185">Reference proteome</keyword>
<dbReference type="PANTHER" id="PTHR11533">
    <property type="entry name" value="PROTEASE M1 ZINC METALLOPROTEASE"/>
    <property type="match status" value="1"/>
</dbReference>
<dbReference type="Proteomes" id="UP000031668">
    <property type="component" value="Unassembled WGS sequence"/>
</dbReference>
<reference evidence="3 4" key="1">
    <citation type="journal article" date="2014" name="Genome Biol. Evol.">
        <title>The genome of the myxosporean Thelohanellus kitauei shows adaptations to nutrient acquisition within its fish host.</title>
        <authorList>
            <person name="Yang Y."/>
            <person name="Xiong J."/>
            <person name="Zhou Z."/>
            <person name="Huo F."/>
            <person name="Miao W."/>
            <person name="Ran C."/>
            <person name="Liu Y."/>
            <person name="Zhang J."/>
            <person name="Feng J."/>
            <person name="Wang M."/>
            <person name="Wang M."/>
            <person name="Wang L."/>
            <person name="Yao B."/>
        </authorList>
    </citation>
    <scope>NUCLEOTIDE SEQUENCE [LARGE SCALE GENOMIC DNA]</scope>
    <source>
        <strain evidence="3">Wuqing</strain>
    </source>
</reference>
<dbReference type="GO" id="GO:0043171">
    <property type="term" value="P:peptide catabolic process"/>
    <property type="evidence" value="ECO:0007669"/>
    <property type="project" value="TreeGrafter"/>
</dbReference>
<dbReference type="GO" id="GO:0070006">
    <property type="term" value="F:metalloaminopeptidase activity"/>
    <property type="evidence" value="ECO:0007669"/>
    <property type="project" value="TreeGrafter"/>
</dbReference>
<accession>A0A0C2ISM3</accession>
<evidence type="ECO:0000313" key="3">
    <source>
        <dbReference type="EMBL" id="KII68434.1"/>
    </source>
</evidence>
<proteinExistence type="inferred from homology"/>
<sequence length="239" mass="28339">MDKLSIISDMMTTIRIGKLNISTAFSHFEYLKKETDQFVMSEFFSHLKYIRRITIDIEEIRTKFENYSIGFSRPIIQRLGYDLHADRSKRLAYFSCRLLQTLAISTNIVFEDKETLNRARLEFKNYINEKAPIDPDILTTYACGYIKLSTDEEWEQLLQVFIETRDPIKKEIYRYALSCSKNVLMLERLLNMTLDPRILQLQDSGDVILDVIRSPLGPNLTWKFIKQNWKTIQSQCRFY</sequence>
<dbReference type="InterPro" id="IPR024571">
    <property type="entry name" value="ERAP1-like_C_dom"/>
</dbReference>
<dbReference type="GO" id="GO:0016020">
    <property type="term" value="C:membrane"/>
    <property type="evidence" value="ECO:0007669"/>
    <property type="project" value="TreeGrafter"/>
</dbReference>
<dbReference type="Gene3D" id="1.25.50.20">
    <property type="match status" value="1"/>
</dbReference>
<keyword evidence="3" id="KW-0031">Aminopeptidase</keyword>
<dbReference type="AlphaFoldDB" id="A0A0C2ISM3"/>
<comment type="caution">
    <text evidence="3">The sequence shown here is derived from an EMBL/GenBank/DDBJ whole genome shotgun (WGS) entry which is preliminary data.</text>
</comment>
<evidence type="ECO:0000256" key="1">
    <source>
        <dbReference type="ARBA" id="ARBA00010136"/>
    </source>
</evidence>
<dbReference type="OrthoDB" id="6750768at2759"/>
<dbReference type="GO" id="GO:0006508">
    <property type="term" value="P:proteolysis"/>
    <property type="evidence" value="ECO:0007669"/>
    <property type="project" value="TreeGrafter"/>
</dbReference>